<keyword evidence="3" id="KW-0325">Glycoprotein</keyword>
<comment type="caution">
    <text evidence="5">The sequence shown here is derived from an EMBL/GenBank/DDBJ whole genome shotgun (WGS) entry which is preliminary data.</text>
</comment>
<evidence type="ECO:0000256" key="1">
    <source>
        <dbReference type="ARBA" id="ARBA00004370"/>
    </source>
</evidence>
<evidence type="ECO:0000259" key="4">
    <source>
        <dbReference type="Pfam" id="PF07502"/>
    </source>
</evidence>
<comment type="subcellular location">
    <subcellularLocation>
        <location evidence="1">Membrane</location>
    </subcellularLocation>
</comment>
<dbReference type="Pfam" id="PF07502">
    <property type="entry name" value="MANEC"/>
    <property type="match status" value="1"/>
</dbReference>
<dbReference type="EMBL" id="CACRXK020022380">
    <property type="protein sequence ID" value="CAB4036762.1"/>
    <property type="molecule type" value="Genomic_DNA"/>
</dbReference>
<evidence type="ECO:0000313" key="6">
    <source>
        <dbReference type="Proteomes" id="UP001152795"/>
    </source>
</evidence>
<dbReference type="InterPro" id="IPR013980">
    <property type="entry name" value="MANSC_dom"/>
</dbReference>
<evidence type="ECO:0000313" key="5">
    <source>
        <dbReference type="EMBL" id="CAB4036762.1"/>
    </source>
</evidence>
<accession>A0A7D9JX97</accession>
<reference evidence="5" key="1">
    <citation type="submission" date="2020-04" db="EMBL/GenBank/DDBJ databases">
        <authorList>
            <person name="Alioto T."/>
            <person name="Alioto T."/>
            <person name="Gomez Garrido J."/>
        </authorList>
    </citation>
    <scope>NUCLEOTIDE SEQUENCE</scope>
    <source>
        <strain evidence="5">A484AB</strain>
    </source>
</reference>
<proteinExistence type="predicted"/>
<keyword evidence="2" id="KW-0472">Membrane</keyword>
<dbReference type="Proteomes" id="UP001152795">
    <property type="component" value="Unassembled WGS sequence"/>
</dbReference>
<organism evidence="5 6">
    <name type="scientific">Paramuricea clavata</name>
    <name type="common">Red gorgonian</name>
    <name type="synonym">Violescent sea-whip</name>
    <dbReference type="NCBI Taxonomy" id="317549"/>
    <lineage>
        <taxon>Eukaryota</taxon>
        <taxon>Metazoa</taxon>
        <taxon>Cnidaria</taxon>
        <taxon>Anthozoa</taxon>
        <taxon>Octocorallia</taxon>
        <taxon>Malacalcyonacea</taxon>
        <taxon>Plexauridae</taxon>
        <taxon>Paramuricea</taxon>
    </lineage>
</organism>
<protein>
    <recommendedName>
        <fullName evidence="4">MANSC domain-containing protein</fullName>
    </recommendedName>
</protein>
<sequence length="147" mass="16630">MVRICGLKISIFVALTFCTDFASMSLEECSITEREGVYYSTKASNSSGKLLKTFEDKSKEECRNSCCEMEQCNFMMYTTVLRDHEKSTNITCFLFNCTEILKCKTQKLPANITGVSFIGIKQENLTETSSYTNSTIEQPHFKTEALA</sequence>
<feature type="non-terminal residue" evidence="5">
    <location>
        <position position="147"/>
    </location>
</feature>
<keyword evidence="6" id="KW-1185">Reference proteome</keyword>
<name>A0A7D9JX97_PARCT</name>
<dbReference type="AlphaFoldDB" id="A0A7D9JX97"/>
<evidence type="ECO:0000256" key="2">
    <source>
        <dbReference type="ARBA" id="ARBA00023136"/>
    </source>
</evidence>
<gene>
    <name evidence="5" type="ORF">PACLA_8A028018</name>
</gene>
<dbReference type="GO" id="GO:0016020">
    <property type="term" value="C:membrane"/>
    <property type="evidence" value="ECO:0007669"/>
    <property type="project" value="UniProtKB-SubCell"/>
</dbReference>
<dbReference type="OrthoDB" id="5989776at2759"/>
<evidence type="ECO:0000256" key="3">
    <source>
        <dbReference type="ARBA" id="ARBA00023180"/>
    </source>
</evidence>
<feature type="domain" description="MANSC" evidence="4">
    <location>
        <begin position="37"/>
        <end position="104"/>
    </location>
</feature>